<sequence length="166" mass="18926">EQGQLAYWQIHAEAAWNRTVYFTEISREFVGARGLEANLPELVQYWWDEDFEEDTTPGGSLPVNIYACLYAGTADFFRSELFRSYFSELDSWMGWDEHCWSVQNVLAVAGAFFIRDVELTELVVFGRHQQSSKTPGEGWNDSRNGLLPARGERGARPPPAEKQGPE</sequence>
<gene>
    <name evidence="2" type="ORF">PCOR1329_LOCUS31122</name>
</gene>
<keyword evidence="3" id="KW-1185">Reference proteome</keyword>
<protein>
    <submittedName>
        <fullName evidence="2">Uncharacterized protein</fullName>
    </submittedName>
</protein>
<dbReference type="Proteomes" id="UP001189429">
    <property type="component" value="Unassembled WGS sequence"/>
</dbReference>
<comment type="caution">
    <text evidence="2">The sequence shown here is derived from an EMBL/GenBank/DDBJ whole genome shotgun (WGS) entry which is preliminary data.</text>
</comment>
<evidence type="ECO:0000256" key="1">
    <source>
        <dbReference type="SAM" id="MobiDB-lite"/>
    </source>
</evidence>
<evidence type="ECO:0000313" key="3">
    <source>
        <dbReference type="Proteomes" id="UP001189429"/>
    </source>
</evidence>
<evidence type="ECO:0000313" key="2">
    <source>
        <dbReference type="EMBL" id="CAK0833409.1"/>
    </source>
</evidence>
<feature type="region of interest" description="Disordered" evidence="1">
    <location>
        <begin position="130"/>
        <end position="166"/>
    </location>
</feature>
<name>A0ABN9SNI4_9DINO</name>
<organism evidence="2 3">
    <name type="scientific">Prorocentrum cordatum</name>
    <dbReference type="NCBI Taxonomy" id="2364126"/>
    <lineage>
        <taxon>Eukaryota</taxon>
        <taxon>Sar</taxon>
        <taxon>Alveolata</taxon>
        <taxon>Dinophyceae</taxon>
        <taxon>Prorocentrales</taxon>
        <taxon>Prorocentraceae</taxon>
        <taxon>Prorocentrum</taxon>
    </lineage>
</organism>
<accession>A0ABN9SNI4</accession>
<proteinExistence type="predicted"/>
<reference evidence="2" key="1">
    <citation type="submission" date="2023-10" db="EMBL/GenBank/DDBJ databases">
        <authorList>
            <person name="Chen Y."/>
            <person name="Shah S."/>
            <person name="Dougan E. K."/>
            <person name="Thang M."/>
            <person name="Chan C."/>
        </authorList>
    </citation>
    <scope>NUCLEOTIDE SEQUENCE [LARGE SCALE GENOMIC DNA]</scope>
</reference>
<feature type="non-terminal residue" evidence="2">
    <location>
        <position position="1"/>
    </location>
</feature>
<dbReference type="EMBL" id="CAUYUJ010012179">
    <property type="protein sequence ID" value="CAK0833409.1"/>
    <property type="molecule type" value="Genomic_DNA"/>
</dbReference>